<dbReference type="InterPro" id="IPR003870">
    <property type="entry name" value="DUF222"/>
</dbReference>
<feature type="compositionally biased region" description="Basic and acidic residues" evidence="2">
    <location>
        <begin position="276"/>
        <end position="310"/>
    </location>
</feature>
<evidence type="ECO:0000313" key="5">
    <source>
        <dbReference type="Proteomes" id="UP000078368"/>
    </source>
</evidence>
<dbReference type="GO" id="GO:0008270">
    <property type="term" value="F:zinc ion binding"/>
    <property type="evidence" value="ECO:0007669"/>
    <property type="project" value="InterPro"/>
</dbReference>
<accession>A0A179B3K3</accession>
<proteinExistence type="inferred from homology"/>
<feature type="region of interest" description="Disordered" evidence="2">
    <location>
        <begin position="250"/>
        <end position="310"/>
    </location>
</feature>
<dbReference type="GO" id="GO:0004519">
    <property type="term" value="F:endonuclease activity"/>
    <property type="evidence" value="ECO:0007669"/>
    <property type="project" value="InterPro"/>
</dbReference>
<dbReference type="STRING" id="1823756.A4H34_08380"/>
<sequence length="495" mass="53545">MTELGEVDLSALSEERLTAGAADLAKAVSRLGAVRGRMLVAIEKNESWRASGARTFVLWSEKTSGQSPSAAVKEIKRAEALDSGLRRMSEALKNGEVFAGHVDVVRRFLSAPELEDAFTDAVEEEFVAWARECAPREFERRVKARAYRHSPSFGVETEKVEAKKENVAFAKEGSGMRISGWLSDESSAIVDTALSAFMGRKRVEDARSLPQRRASALVELAGAKLDEGGLGKGARIRPHILVHVPFETLRGLENGTPRPGTEDVQGRSVAGDDGIGEERDGSPSKEETRLSKARTDRSRGRTDQPERRDGVGCLGEACREAGRGQGRFGACLESSVSQQEEFGTILGAIPALTDVDALRGNDPAVLDDDSPLSATQLARLVCDSSVSRLIFSANGEVLDVGREKRLFTPAQTRAVIARDRTCRYPGCGDTISHGQVHHALPWEAGGRTDLANAVLLCWHHHALVHREKIAIAHHSGGFVFTSPDGKTMGTRKHGT</sequence>
<feature type="domain" description="HNH nuclease" evidence="3">
    <location>
        <begin position="410"/>
        <end position="462"/>
    </location>
</feature>
<evidence type="ECO:0000256" key="1">
    <source>
        <dbReference type="ARBA" id="ARBA00023450"/>
    </source>
</evidence>
<dbReference type="SMART" id="SM00507">
    <property type="entry name" value="HNHc"/>
    <property type="match status" value="1"/>
</dbReference>
<dbReference type="AlphaFoldDB" id="A0A179B3K3"/>
<dbReference type="InterPro" id="IPR002711">
    <property type="entry name" value="HNH"/>
</dbReference>
<dbReference type="RefSeq" id="WP_064231793.1">
    <property type="nucleotide sequence ID" value="NZ_LVZK01000002.1"/>
</dbReference>
<dbReference type="InterPro" id="IPR003615">
    <property type="entry name" value="HNH_nuc"/>
</dbReference>
<dbReference type="EMBL" id="LVZK01000002">
    <property type="protein sequence ID" value="OAP85604.1"/>
    <property type="molecule type" value="Genomic_DNA"/>
</dbReference>
<keyword evidence="5" id="KW-1185">Reference proteome</keyword>
<gene>
    <name evidence="4" type="ORF">A4H34_08380</name>
</gene>
<dbReference type="CDD" id="cd00085">
    <property type="entry name" value="HNHc"/>
    <property type="match status" value="1"/>
</dbReference>
<name>A0A179B3K3_9ACTO</name>
<dbReference type="Proteomes" id="UP000078368">
    <property type="component" value="Unassembled WGS sequence"/>
</dbReference>
<dbReference type="Pfam" id="PF01844">
    <property type="entry name" value="HNH"/>
    <property type="match status" value="1"/>
</dbReference>
<dbReference type="Gene3D" id="1.10.30.50">
    <property type="match status" value="1"/>
</dbReference>
<evidence type="ECO:0000313" key="4">
    <source>
        <dbReference type="EMBL" id="OAP85604.1"/>
    </source>
</evidence>
<organism evidence="4 5">
    <name type="scientific">Peptidiphaga gingivicola</name>
    <dbReference type="NCBI Taxonomy" id="2741497"/>
    <lineage>
        <taxon>Bacteria</taxon>
        <taxon>Bacillati</taxon>
        <taxon>Actinomycetota</taxon>
        <taxon>Actinomycetes</taxon>
        <taxon>Actinomycetales</taxon>
        <taxon>Actinomycetaceae</taxon>
        <taxon>Peptidiphaga</taxon>
    </lineage>
</organism>
<reference evidence="4 5" key="1">
    <citation type="submission" date="2016-04" db="EMBL/GenBank/DDBJ databases">
        <title>Peptidophaga gingivicola gen. nov., sp. nov., isolated from human subgingival plaque.</title>
        <authorList>
            <person name="Beall C.J."/>
            <person name="Mokrzan E.M."/>
            <person name="Griffen A.L."/>
            <person name="Leys E.J."/>
        </authorList>
    </citation>
    <scope>NUCLEOTIDE SEQUENCE [LARGE SCALE GENOMIC DNA]</scope>
    <source>
        <strain evidence="4 5">BA112</strain>
    </source>
</reference>
<protein>
    <recommendedName>
        <fullName evidence="3">HNH nuclease domain-containing protein</fullName>
    </recommendedName>
</protein>
<comment type="similarity">
    <text evidence="1">Belongs to the Rv1128c/1148c/1588c/1702c/1945/3466 family.</text>
</comment>
<comment type="caution">
    <text evidence="4">The sequence shown here is derived from an EMBL/GenBank/DDBJ whole genome shotgun (WGS) entry which is preliminary data.</text>
</comment>
<dbReference type="Pfam" id="PF02720">
    <property type="entry name" value="DUF222"/>
    <property type="match status" value="1"/>
</dbReference>
<evidence type="ECO:0000256" key="2">
    <source>
        <dbReference type="SAM" id="MobiDB-lite"/>
    </source>
</evidence>
<evidence type="ECO:0000259" key="3">
    <source>
        <dbReference type="SMART" id="SM00507"/>
    </source>
</evidence>
<dbReference type="GO" id="GO:0003676">
    <property type="term" value="F:nucleic acid binding"/>
    <property type="evidence" value="ECO:0007669"/>
    <property type="project" value="InterPro"/>
</dbReference>